<name>A0A2J5HVG9_9EURO</name>
<dbReference type="AlphaFoldDB" id="A0A2J5HVG9"/>
<gene>
    <name evidence="1" type="ORF">BDW42DRAFT_193762</name>
</gene>
<evidence type="ECO:0000313" key="1">
    <source>
        <dbReference type="EMBL" id="PLN81401.1"/>
    </source>
</evidence>
<dbReference type="OrthoDB" id="3037908at2759"/>
<keyword evidence="2" id="KW-1185">Reference proteome</keyword>
<organism evidence="1 2">
    <name type="scientific">Aspergillus taichungensis</name>
    <dbReference type="NCBI Taxonomy" id="482145"/>
    <lineage>
        <taxon>Eukaryota</taxon>
        <taxon>Fungi</taxon>
        <taxon>Dikarya</taxon>
        <taxon>Ascomycota</taxon>
        <taxon>Pezizomycotina</taxon>
        <taxon>Eurotiomycetes</taxon>
        <taxon>Eurotiomycetidae</taxon>
        <taxon>Eurotiales</taxon>
        <taxon>Aspergillaceae</taxon>
        <taxon>Aspergillus</taxon>
        <taxon>Aspergillus subgen. Circumdati</taxon>
    </lineage>
</organism>
<proteinExistence type="predicted"/>
<protein>
    <submittedName>
        <fullName evidence="1">Uncharacterized protein</fullName>
    </submittedName>
</protein>
<evidence type="ECO:0000313" key="2">
    <source>
        <dbReference type="Proteomes" id="UP000235023"/>
    </source>
</evidence>
<dbReference type="Proteomes" id="UP000235023">
    <property type="component" value="Unassembled WGS sequence"/>
</dbReference>
<dbReference type="EMBL" id="KZ559537">
    <property type="protein sequence ID" value="PLN81401.1"/>
    <property type="molecule type" value="Genomic_DNA"/>
</dbReference>
<reference evidence="2" key="1">
    <citation type="submission" date="2017-12" db="EMBL/GenBank/DDBJ databases">
        <authorList>
            <consortium name="DOE Joint Genome Institute"/>
            <person name="Mondo S.J."/>
            <person name="Kjaerbolling I."/>
            <person name="Vesth T.C."/>
            <person name="Frisvad J.C."/>
            <person name="Nybo J.L."/>
            <person name="Theobald S."/>
            <person name="Kuo A."/>
            <person name="Bowyer P."/>
            <person name="Matsuda Y."/>
            <person name="Lyhne E.K."/>
            <person name="Kogle M.E."/>
            <person name="Clum A."/>
            <person name="Lipzen A."/>
            <person name="Salamov A."/>
            <person name="Ngan C.Y."/>
            <person name="Daum C."/>
            <person name="Chiniquy J."/>
            <person name="Barry K."/>
            <person name="LaButti K."/>
            <person name="Haridas S."/>
            <person name="Simmons B.A."/>
            <person name="Magnuson J.K."/>
            <person name="Mortensen U.H."/>
            <person name="Larsen T.O."/>
            <person name="Grigoriev I.V."/>
            <person name="Baker S.E."/>
            <person name="Andersen M.R."/>
            <person name="Nordberg H.P."/>
            <person name="Cantor M.N."/>
            <person name="Hua S.X."/>
        </authorList>
    </citation>
    <scope>NUCLEOTIDE SEQUENCE [LARGE SCALE GENOMIC DNA]</scope>
    <source>
        <strain evidence="2">IBT 19404</strain>
    </source>
</reference>
<accession>A0A2J5HVG9</accession>
<sequence>MEGRVFGIFARPSSIRSLNFDSEWSKQMESLPDSAYISSATSLPGDMLNLKSPCSVGIGMQLLCHTWAAPRSEFLSCVALEHPSPMTQIHPFTPIALFICAEIMHLPETPNPNHAAQSETISAILCRLRRLRRPGQLTPSNNLAQVLVVEFQRDPETVGTTRGL</sequence>